<evidence type="ECO:0000313" key="3">
    <source>
        <dbReference type="Proteomes" id="UP000007397"/>
    </source>
</evidence>
<dbReference type="KEGG" id="hhd:HBHAL_1725"/>
<dbReference type="AlphaFoldDB" id="I0JIX3"/>
<dbReference type="eggNOG" id="COG0702">
    <property type="taxonomic scope" value="Bacteria"/>
</dbReference>
<protein>
    <recommendedName>
        <fullName evidence="1">NmrA-like domain-containing protein</fullName>
    </recommendedName>
</protein>
<dbReference type="CDD" id="cd05269">
    <property type="entry name" value="TMR_SDR_a"/>
    <property type="match status" value="1"/>
</dbReference>
<feature type="domain" description="NmrA-like" evidence="1">
    <location>
        <begin position="2"/>
        <end position="238"/>
    </location>
</feature>
<dbReference type="SUPFAM" id="SSF51735">
    <property type="entry name" value="NAD(P)-binding Rossmann-fold domains"/>
    <property type="match status" value="1"/>
</dbReference>
<name>I0JIX3_HALH3</name>
<dbReference type="PATRIC" id="fig|866895.3.peg.722"/>
<dbReference type="InterPro" id="IPR036291">
    <property type="entry name" value="NAD(P)-bd_dom_sf"/>
</dbReference>
<dbReference type="HOGENOM" id="CLU_007383_10_6_9"/>
<dbReference type="EMBL" id="HE717023">
    <property type="protein sequence ID" value="CCG44091.1"/>
    <property type="molecule type" value="Genomic_DNA"/>
</dbReference>
<organism evidence="2 3">
    <name type="scientific">Halobacillus halophilus (strain ATCC 35676 / DSM 2266 / JCM 20832 / KCTC 3685 / LMG 17431 / NBRC 102448 / NCIMB 2269)</name>
    <name type="common">Sporosarcina halophila</name>
    <dbReference type="NCBI Taxonomy" id="866895"/>
    <lineage>
        <taxon>Bacteria</taxon>
        <taxon>Bacillati</taxon>
        <taxon>Bacillota</taxon>
        <taxon>Bacilli</taxon>
        <taxon>Bacillales</taxon>
        <taxon>Bacillaceae</taxon>
        <taxon>Halobacillus</taxon>
    </lineage>
</organism>
<dbReference type="RefSeq" id="WP_014641996.1">
    <property type="nucleotide sequence ID" value="NC_017668.1"/>
</dbReference>
<accession>I0JIX3</accession>
<keyword evidence="3" id="KW-1185">Reference proteome</keyword>
<dbReference type="STRING" id="866895.HBHAL_1725"/>
<dbReference type="Gene3D" id="3.90.25.10">
    <property type="entry name" value="UDP-galactose 4-epimerase, domain 1"/>
    <property type="match status" value="1"/>
</dbReference>
<dbReference type="PANTHER" id="PTHR43162">
    <property type="match status" value="1"/>
</dbReference>
<dbReference type="Pfam" id="PF05368">
    <property type="entry name" value="NmrA"/>
    <property type="match status" value="1"/>
</dbReference>
<proteinExistence type="predicted"/>
<dbReference type="InterPro" id="IPR008030">
    <property type="entry name" value="NmrA-like"/>
</dbReference>
<evidence type="ECO:0000313" key="2">
    <source>
        <dbReference type="EMBL" id="CCG44091.1"/>
    </source>
</evidence>
<dbReference type="InterPro" id="IPR051604">
    <property type="entry name" value="Ergot_Alk_Oxidoreductase"/>
</dbReference>
<dbReference type="Gene3D" id="3.40.50.720">
    <property type="entry name" value="NAD(P)-binding Rossmann-like Domain"/>
    <property type="match status" value="1"/>
</dbReference>
<gene>
    <name evidence="2" type="ordered locus">HBHAL_1725</name>
</gene>
<sequence>MTILVTGFTGKVGHEVAKKLKTFQLPIQCAVRDVEKAKKRYGDEFDFVELDLSKPKSFEKALSGKDRVFLMYPPGKGIQFEQFVEAARRNHIQHIVYLSLKDVQYMPFVPHYKNEKTIKKSGIPYTFVRAGYFMQNLNDFLRTELRENHRIFVPAGKGKTSFVDARDVAHIAAISLKDSDEHRFQKYVVTGTESLDFFEVASQMTQILKLPIYYENPTVKQFKKTMLSRGVDEKFVNVVVGVHAPTKLGLAGGIKRDYEKVTHEQPASLHRYIMDYQSEWITKEKHS</sequence>
<dbReference type="Proteomes" id="UP000007397">
    <property type="component" value="Chromosome"/>
</dbReference>
<evidence type="ECO:0000259" key="1">
    <source>
        <dbReference type="Pfam" id="PF05368"/>
    </source>
</evidence>
<reference evidence="2 3" key="1">
    <citation type="journal article" date="2013" name="Environ. Microbiol.">
        <title>Chloride and organic osmolytes: a hybrid strategy to cope with elevated salinities by the moderately halophilic, chloride-dependent bacterium Halobacillus halophilus.</title>
        <authorList>
            <person name="Saum S.H."/>
            <person name="Pfeiffer F."/>
            <person name="Palm P."/>
            <person name="Rampp M."/>
            <person name="Schuster S.C."/>
            <person name="Muller V."/>
            <person name="Oesterhelt D."/>
        </authorList>
    </citation>
    <scope>NUCLEOTIDE SEQUENCE [LARGE SCALE GENOMIC DNA]</scope>
    <source>
        <strain evidence="3">ATCC 35676 / DSM 2266 / JCM 20832 / KCTC 3685 / LMG 17431 / NBRC 102448 / NCIMB 2269</strain>
    </source>
</reference>
<dbReference type="PANTHER" id="PTHR43162:SF1">
    <property type="entry name" value="PRESTALK A DIFFERENTIATION PROTEIN A"/>
    <property type="match status" value="1"/>
</dbReference>